<dbReference type="EMBL" id="HBFS01027491">
    <property type="protein sequence ID" value="CAD8925152.1"/>
    <property type="molecule type" value="Transcribed_RNA"/>
</dbReference>
<dbReference type="AlphaFoldDB" id="A0A7S1CRR7"/>
<accession>A0A7S1CRR7</accession>
<feature type="transmembrane region" description="Helical" evidence="1">
    <location>
        <begin position="21"/>
        <end position="39"/>
    </location>
</feature>
<reference evidence="2" key="1">
    <citation type="submission" date="2021-01" db="EMBL/GenBank/DDBJ databases">
        <authorList>
            <person name="Corre E."/>
            <person name="Pelletier E."/>
            <person name="Niang G."/>
            <person name="Scheremetjew M."/>
            <person name="Finn R."/>
            <person name="Kale V."/>
            <person name="Holt S."/>
            <person name="Cochrane G."/>
            <person name="Meng A."/>
            <person name="Brown T."/>
            <person name="Cohen L."/>
        </authorList>
    </citation>
    <scope>NUCLEOTIDE SEQUENCE</scope>
    <source>
        <strain evidence="2">Ms1</strain>
    </source>
</reference>
<sequence>MKHATTVTGGSLAMSWWKSPSILLVMVVTVAMGLTRHVVCGDVIGQCSTAEPACGPQATVGVMLPWKEHGRLILNYEQFPRILLADDRVVGGDLMERQLQEAEVLCRRYLVESPSCPGNVAAAARAAHADTAQAARARTALQRMNVVRECDELGELTVPIVTRVVRDSGSQRRSGADHEALSVYLHIAPGSEACLAALELAGLWSRLDATAPSSARAASVCVQAVLDAAELAVRPPPPATAGSRRVAAAVTPAGPANVAEYALMMLPPHQRGAWGSIVADVLRTRSRCIVRADAFVWRSAEAATRALRRLRPGDGMRGWRMLQSNAALARHTQSARLFPWLMGSHWHEAALVLVVRDVAPALVRRASLLPAGATAGGSSDSDVAVPTDACIGAPASCQPHDGAAAVNAHTYGVAWAWAAAALDPIAAHASATPADGLREASLLFGEAFATAQAANGEPCLGENDVLRAATVGARADAALAMPLAGWTRLQGSDLLATGWPSIAFALVALGNAVDYAVLVPAGSDPGASRLLSLWASETGSPPQLSVVVSDAVAAVSALGAVPLWNSHVRQPGCGAAVSIMVETPPHGDNHHVVMWIHQANAGSARSSLPEAALSRALVARRSQAVERPVGGRLSFSEMLYGGALATALRDAAEAEALNGGGVRCGAAAGPTAAAAWNVACATTSTRARLSHGGNLHGDQAASNLDARYAVLSLALTHTVTPRWEDVMVFILSLRATGFGGELFMLVDERVPAGLEHHLLLHNVTMLRMRTSWPFALGWGDPHRIPQRLRDAAADMHPVLFARHVLAQMWIADNAAHFSHVMWADAFDVVFQLHPFAAALGGESGGDDVLVVADEGTSCGLSNASISSGPYMRSWMAALAPAVPSAFWENASDPSINNGVVLASTSRWLSIFAAQNAILDGVHAQSLPSIGLNMATLNVVVHSELRQARLQRRDAPRWLRVGHAGRSFVRHVGCALSHDPEEPLRDLMPLDAAGRVLNDDGQVVPVVHMYNRHNELVERLEQWWGVVGKARPTHGVEQASV</sequence>
<gene>
    <name evidence="2" type="ORF">BSP0115_LOCUS18416</name>
</gene>
<protein>
    <submittedName>
        <fullName evidence="2">Uncharacterized protein</fullName>
    </submittedName>
</protein>
<evidence type="ECO:0000313" key="2">
    <source>
        <dbReference type="EMBL" id="CAD8925152.1"/>
    </source>
</evidence>
<keyword evidence="1" id="KW-1133">Transmembrane helix</keyword>
<organism evidence="2">
    <name type="scientific">Bicosoecida sp. CB-2014</name>
    <dbReference type="NCBI Taxonomy" id="1486930"/>
    <lineage>
        <taxon>Eukaryota</taxon>
        <taxon>Sar</taxon>
        <taxon>Stramenopiles</taxon>
        <taxon>Bigyra</taxon>
        <taxon>Opalozoa</taxon>
        <taxon>Bicosoecida</taxon>
    </lineage>
</organism>
<name>A0A7S1CRR7_9STRA</name>
<proteinExistence type="predicted"/>
<keyword evidence="1" id="KW-0472">Membrane</keyword>
<keyword evidence="1" id="KW-0812">Transmembrane</keyword>
<evidence type="ECO:0000256" key="1">
    <source>
        <dbReference type="SAM" id="Phobius"/>
    </source>
</evidence>